<feature type="chain" id="PRO_5039278954" evidence="2">
    <location>
        <begin position="22"/>
        <end position="295"/>
    </location>
</feature>
<dbReference type="SUPFAM" id="SSF55166">
    <property type="entry name" value="Hedgehog/DD-peptidase"/>
    <property type="match status" value="1"/>
</dbReference>
<dbReference type="InterPro" id="IPR003709">
    <property type="entry name" value="VanY-like_core_dom"/>
</dbReference>
<evidence type="ECO:0000256" key="1">
    <source>
        <dbReference type="SAM" id="MobiDB-lite"/>
    </source>
</evidence>
<evidence type="ECO:0000259" key="3">
    <source>
        <dbReference type="Pfam" id="PF02557"/>
    </source>
</evidence>
<sequence>MKKQIVLLGFLCVLLAGCSQLDGYLEKIPFIGNVSENDSQNETEPVQNDDKNQEEEVKNDPQKDNDAEKSANEEPVNQEDQLVLEASFFNDIKVVDGKNFIQNPENVMALVNKEYYYIEKYTPADLVRPNVAFSFGDQDIEKSYMRKEAALALEKMFSQAKKEKINLFAVSGYRSYARQNDLFKAEVAKVGEELAAQVVAYPGSSEHQSGLAMDISSQSADFMLSEEFANTAEGKWLANHAHSFGFILRYPKGKESITGYSFEPWHYRYVGQEAAKTIFENKLTLEEYFNLVKKI</sequence>
<organism evidence="4 5">
    <name type="scientific">Bacillus mesophilum</name>
    <dbReference type="NCBI Taxonomy" id="1071718"/>
    <lineage>
        <taxon>Bacteria</taxon>
        <taxon>Bacillati</taxon>
        <taxon>Bacillota</taxon>
        <taxon>Bacilli</taxon>
        <taxon>Bacillales</taxon>
        <taxon>Bacillaceae</taxon>
        <taxon>Bacillus</taxon>
    </lineage>
</organism>
<proteinExistence type="predicted"/>
<feature type="domain" description="D-alanyl-D-alanine carboxypeptidase-like core" evidence="3">
    <location>
        <begin position="143"/>
        <end position="271"/>
    </location>
</feature>
<dbReference type="RefSeq" id="WP_151572860.1">
    <property type="nucleotide sequence ID" value="NZ_WBOT01000002.1"/>
</dbReference>
<dbReference type="OrthoDB" id="9792074at2"/>
<reference evidence="4 5" key="1">
    <citation type="journal article" date="2014" name="Arch. Microbiol.">
        <title>Bacillus mesophilum sp. nov., strain IITR-54T, a novel 4-chlorobiphenyl dechlorinating bacterium.</title>
        <authorList>
            <person name="Manickam N."/>
            <person name="Singh N.K."/>
            <person name="Bajaj A."/>
            <person name="Kumar R.M."/>
            <person name="Kaur G."/>
            <person name="Kaur N."/>
            <person name="Bala M."/>
            <person name="Kumar A."/>
            <person name="Mayilraj S."/>
        </authorList>
    </citation>
    <scope>NUCLEOTIDE SEQUENCE [LARGE SCALE GENOMIC DNA]</scope>
    <source>
        <strain evidence="4 5">IITR-54</strain>
    </source>
</reference>
<dbReference type="EMBL" id="WBOT01000002">
    <property type="protein sequence ID" value="KAB2333544.1"/>
    <property type="molecule type" value="Genomic_DNA"/>
</dbReference>
<dbReference type="Gene3D" id="3.30.1380.10">
    <property type="match status" value="1"/>
</dbReference>
<feature type="compositionally biased region" description="Polar residues" evidence="1">
    <location>
        <begin position="35"/>
        <end position="46"/>
    </location>
</feature>
<evidence type="ECO:0000256" key="2">
    <source>
        <dbReference type="SAM" id="SignalP"/>
    </source>
</evidence>
<evidence type="ECO:0000313" key="4">
    <source>
        <dbReference type="EMBL" id="KAB2333544.1"/>
    </source>
</evidence>
<dbReference type="PANTHER" id="PTHR34385:SF1">
    <property type="entry name" value="PEPTIDOGLYCAN L-ALANYL-D-GLUTAMATE ENDOPEPTIDASE CWLK"/>
    <property type="match status" value="1"/>
</dbReference>
<gene>
    <name evidence="4" type="ORF">F7732_05470</name>
</gene>
<feature type="compositionally biased region" description="Basic and acidic residues" evidence="1">
    <location>
        <begin position="48"/>
        <end position="72"/>
    </location>
</feature>
<accession>A0A7V7RMK4</accession>
<dbReference type="Proteomes" id="UP000441354">
    <property type="component" value="Unassembled WGS sequence"/>
</dbReference>
<dbReference type="InterPro" id="IPR009045">
    <property type="entry name" value="Zn_M74/Hedgehog-like"/>
</dbReference>
<dbReference type="CDD" id="cd14852">
    <property type="entry name" value="LD-carboxypeptidase"/>
    <property type="match status" value="1"/>
</dbReference>
<protein>
    <submittedName>
        <fullName evidence="4">M15 family metallopeptidase</fullName>
    </submittedName>
</protein>
<dbReference type="InterPro" id="IPR058193">
    <property type="entry name" value="VanY/YodJ_core_dom"/>
</dbReference>
<feature type="signal peptide" evidence="2">
    <location>
        <begin position="1"/>
        <end position="21"/>
    </location>
</feature>
<dbReference type="GO" id="GO:0006508">
    <property type="term" value="P:proteolysis"/>
    <property type="evidence" value="ECO:0007669"/>
    <property type="project" value="InterPro"/>
</dbReference>
<comment type="caution">
    <text evidence="4">The sequence shown here is derived from an EMBL/GenBank/DDBJ whole genome shotgun (WGS) entry which is preliminary data.</text>
</comment>
<dbReference type="AlphaFoldDB" id="A0A7V7RMK4"/>
<name>A0A7V7RMK4_9BACI</name>
<evidence type="ECO:0000313" key="5">
    <source>
        <dbReference type="Proteomes" id="UP000441354"/>
    </source>
</evidence>
<keyword evidence="2" id="KW-0732">Signal</keyword>
<dbReference type="PANTHER" id="PTHR34385">
    <property type="entry name" value="D-ALANYL-D-ALANINE CARBOXYPEPTIDASE"/>
    <property type="match status" value="1"/>
</dbReference>
<feature type="region of interest" description="Disordered" evidence="1">
    <location>
        <begin position="35"/>
        <end position="76"/>
    </location>
</feature>
<dbReference type="PROSITE" id="PS51257">
    <property type="entry name" value="PROKAR_LIPOPROTEIN"/>
    <property type="match status" value="1"/>
</dbReference>
<keyword evidence="5" id="KW-1185">Reference proteome</keyword>
<dbReference type="InterPro" id="IPR052179">
    <property type="entry name" value="DD-CPase-like"/>
</dbReference>
<dbReference type="Pfam" id="PF02557">
    <property type="entry name" value="VanY"/>
    <property type="match status" value="1"/>
</dbReference>
<dbReference type="GO" id="GO:0008233">
    <property type="term" value="F:peptidase activity"/>
    <property type="evidence" value="ECO:0007669"/>
    <property type="project" value="InterPro"/>
</dbReference>